<evidence type="ECO:0000313" key="2">
    <source>
        <dbReference type="Proteomes" id="UP000317496"/>
    </source>
</evidence>
<accession>A0A516GZT0</accession>
<dbReference type="AlphaFoldDB" id="A0A516GZT0"/>
<dbReference type="RefSeq" id="WP_144068019.1">
    <property type="nucleotide sequence ID" value="NZ_CP041636.1"/>
</dbReference>
<name>A0A516GZT0_9PROT</name>
<dbReference type="Proteomes" id="UP000317496">
    <property type="component" value="Chromosome"/>
</dbReference>
<reference evidence="1 2" key="1">
    <citation type="submission" date="2019-07" db="EMBL/GenBank/DDBJ databases">
        <title>Genome sequencing for Ferrovibrio sp. K5.</title>
        <authorList>
            <person name="Park S.-J."/>
        </authorList>
    </citation>
    <scope>NUCLEOTIDE SEQUENCE [LARGE SCALE GENOMIC DNA]</scope>
    <source>
        <strain evidence="1 2">K5</strain>
    </source>
</reference>
<evidence type="ECO:0008006" key="3">
    <source>
        <dbReference type="Google" id="ProtNLM"/>
    </source>
</evidence>
<dbReference type="EMBL" id="CP041636">
    <property type="protein sequence ID" value="QDO97038.1"/>
    <property type="molecule type" value="Genomic_DNA"/>
</dbReference>
<proteinExistence type="predicted"/>
<keyword evidence="2" id="KW-1185">Reference proteome</keyword>
<dbReference type="KEGG" id="fer:FNB15_07015"/>
<organism evidence="1 2">
    <name type="scientific">Ferrovibrio terrae</name>
    <dbReference type="NCBI Taxonomy" id="2594003"/>
    <lineage>
        <taxon>Bacteria</taxon>
        <taxon>Pseudomonadati</taxon>
        <taxon>Pseudomonadota</taxon>
        <taxon>Alphaproteobacteria</taxon>
        <taxon>Rhodospirillales</taxon>
        <taxon>Rhodospirillaceae</taxon>
        <taxon>Ferrovibrio</taxon>
    </lineage>
</organism>
<sequence length="153" mass="16052">MKTTKTARRSATALQRAAARTAALGAVSGQVIAQRMVRAAVGDHGETSRMVPEKLGAATLSGFVVMQHAMRMSMRMMGFATTEAFGMARAAQAMAVAPTPAAIYGAQVDFMQAWLPRWQARSMQLGTAMIQSGSAALAPLQRVAAGNARRLGG</sequence>
<evidence type="ECO:0000313" key="1">
    <source>
        <dbReference type="EMBL" id="QDO97038.1"/>
    </source>
</evidence>
<protein>
    <recommendedName>
        <fullName evidence="3">Phasin domain-containing protein</fullName>
    </recommendedName>
</protein>
<gene>
    <name evidence="1" type="ORF">FNB15_07015</name>
</gene>